<dbReference type="PANTHER" id="PTHR30272">
    <property type="entry name" value="3-HYDROXYACYL-[ACYL-CARRIER-PROTEIN] DEHYDRATASE"/>
    <property type="match status" value="1"/>
</dbReference>
<dbReference type="PANTHER" id="PTHR30272:SF3">
    <property type="entry name" value="(3R)-HYDROXYMYRISTOYL-[ACYL CARRIER PROTEIN] DEHYDRATASE"/>
    <property type="match status" value="1"/>
</dbReference>
<dbReference type="CDD" id="cd01288">
    <property type="entry name" value="FabZ"/>
    <property type="match status" value="1"/>
</dbReference>
<evidence type="ECO:0000313" key="2">
    <source>
        <dbReference type="Proteomes" id="UP000214666"/>
    </source>
</evidence>
<organism evidence="1 2">
    <name type="scientific">Paenibacillus kribbensis</name>
    <dbReference type="NCBI Taxonomy" id="172713"/>
    <lineage>
        <taxon>Bacteria</taxon>
        <taxon>Bacillati</taxon>
        <taxon>Bacillota</taxon>
        <taxon>Bacilli</taxon>
        <taxon>Bacillales</taxon>
        <taxon>Paenibacillaceae</taxon>
        <taxon>Paenibacillus</taxon>
    </lineage>
</organism>
<dbReference type="OrthoDB" id="9772788at2"/>
<dbReference type="AlphaFoldDB" id="A0A222WUL9"/>
<dbReference type="Proteomes" id="UP000214666">
    <property type="component" value="Chromosome"/>
</dbReference>
<dbReference type="SUPFAM" id="SSF54637">
    <property type="entry name" value="Thioesterase/thiol ester dehydrase-isomerase"/>
    <property type="match status" value="1"/>
</dbReference>
<keyword evidence="2" id="KW-1185">Reference proteome</keyword>
<dbReference type="Pfam" id="PF07977">
    <property type="entry name" value="FabA"/>
    <property type="match status" value="1"/>
</dbReference>
<dbReference type="InterPro" id="IPR029069">
    <property type="entry name" value="HotDog_dom_sf"/>
</dbReference>
<dbReference type="RefSeq" id="WP_094156807.1">
    <property type="nucleotide sequence ID" value="NZ_CP020028.1"/>
</dbReference>
<dbReference type="Gene3D" id="3.10.129.10">
    <property type="entry name" value="Hotdog Thioesterase"/>
    <property type="match status" value="1"/>
</dbReference>
<name>A0A222WUL9_9BACL</name>
<reference evidence="1 2" key="1">
    <citation type="submission" date="2017-03" db="EMBL/GenBank/DDBJ databases">
        <title>Complete genome sequence of Paenibacillus Kribbensis producing bioflocculants.</title>
        <authorList>
            <person name="Lee H.-G."/>
            <person name="Oh H.-M."/>
        </authorList>
    </citation>
    <scope>NUCLEOTIDE SEQUENCE [LARGE SCALE GENOMIC DNA]</scope>
    <source>
        <strain evidence="1 2">AM49</strain>
    </source>
</reference>
<gene>
    <name evidence="1" type="ORF">B4V02_24825</name>
</gene>
<protein>
    <submittedName>
        <fullName evidence="1">Beta-hydroxyacyl-ACP dehydratase</fullName>
    </submittedName>
</protein>
<accession>A0A222WUL9</accession>
<evidence type="ECO:0000313" key="1">
    <source>
        <dbReference type="EMBL" id="ASR49665.1"/>
    </source>
</evidence>
<dbReference type="KEGG" id="pkb:B4V02_24825"/>
<dbReference type="EMBL" id="CP020028">
    <property type="protein sequence ID" value="ASR49665.1"/>
    <property type="molecule type" value="Genomic_DNA"/>
</dbReference>
<dbReference type="InterPro" id="IPR013114">
    <property type="entry name" value="FabA_FabZ"/>
</dbReference>
<proteinExistence type="predicted"/>
<sequence>MNVDDIRILDVLPHRYPFIMIDKVTGFEHSKWARGYKNVTWNDWFISEANPFMPHMMVVEALAQLGGFATMDETGISYLSSLNQVEMHERAQPGDRLDLYFEVTKRKRGFLIGKGLATVGDRIIVKAEEIVSFTPKQV</sequence>